<dbReference type="AlphaFoldDB" id="A0A0B8P6R6"/>
<dbReference type="GO" id="GO:0020037">
    <property type="term" value="F:heme binding"/>
    <property type="evidence" value="ECO:0007669"/>
    <property type="project" value="InterPro"/>
</dbReference>
<evidence type="ECO:0000313" key="2">
    <source>
        <dbReference type="Proteomes" id="UP000031670"/>
    </source>
</evidence>
<dbReference type="InterPro" id="IPR036909">
    <property type="entry name" value="Cyt_c-like_dom_sf"/>
</dbReference>
<reference evidence="1 2" key="1">
    <citation type="submission" date="2015-01" db="EMBL/GenBank/DDBJ databases">
        <title>Vibrio sp. C5 JCM 19232 whole genome shotgun sequence.</title>
        <authorList>
            <person name="Sawabe T."/>
            <person name="Meirelles P."/>
            <person name="Feng G."/>
            <person name="Sayaka M."/>
            <person name="Hattori M."/>
            <person name="Ohkuma M."/>
        </authorList>
    </citation>
    <scope>NUCLEOTIDE SEQUENCE [LARGE SCALE GENOMIC DNA]</scope>
    <source>
        <strain evidence="1 2">JCM19232</strain>
    </source>
</reference>
<dbReference type="SUPFAM" id="SSF46626">
    <property type="entry name" value="Cytochrome c"/>
    <property type="match status" value="1"/>
</dbReference>
<comment type="caution">
    <text evidence="1">The sequence shown here is derived from an EMBL/GenBank/DDBJ whole genome shotgun (WGS) entry which is preliminary data.</text>
</comment>
<evidence type="ECO:0000313" key="1">
    <source>
        <dbReference type="EMBL" id="GAM60252.1"/>
    </source>
</evidence>
<proteinExistence type="predicted"/>
<dbReference type="Gene3D" id="1.10.760.10">
    <property type="entry name" value="Cytochrome c-like domain"/>
    <property type="match status" value="1"/>
</dbReference>
<reference evidence="1 2" key="2">
    <citation type="submission" date="2015-01" db="EMBL/GenBank/DDBJ databases">
        <authorList>
            <consortium name="NBRP consortium"/>
            <person name="Sawabe T."/>
            <person name="Meirelles P."/>
            <person name="Feng G."/>
            <person name="Sayaka M."/>
            <person name="Hattori M."/>
            <person name="Ohkuma M."/>
        </authorList>
    </citation>
    <scope>NUCLEOTIDE SEQUENCE [LARGE SCALE GENOMIC DNA]</scope>
    <source>
        <strain evidence="1 2">JCM19232</strain>
    </source>
</reference>
<name>A0A0B8P6R6_9VIBR</name>
<evidence type="ECO:0008006" key="3">
    <source>
        <dbReference type="Google" id="ProtNLM"/>
    </source>
</evidence>
<organism evidence="1 2">
    <name type="scientific">Vibrio ishigakensis</name>
    <dbReference type="NCBI Taxonomy" id="1481914"/>
    <lineage>
        <taxon>Bacteria</taxon>
        <taxon>Pseudomonadati</taxon>
        <taxon>Pseudomonadota</taxon>
        <taxon>Gammaproteobacteria</taxon>
        <taxon>Vibrionales</taxon>
        <taxon>Vibrionaceae</taxon>
        <taxon>Vibrio</taxon>
    </lineage>
</organism>
<accession>A0A0B8P6R6</accession>
<dbReference type="Proteomes" id="UP000031670">
    <property type="component" value="Unassembled WGS sequence"/>
</dbReference>
<dbReference type="EMBL" id="BBSA01000001">
    <property type="protein sequence ID" value="GAM60252.1"/>
    <property type="molecule type" value="Genomic_DNA"/>
</dbReference>
<dbReference type="GO" id="GO:0009055">
    <property type="term" value="F:electron transfer activity"/>
    <property type="evidence" value="ECO:0007669"/>
    <property type="project" value="InterPro"/>
</dbReference>
<sequence>MKFELIDSVLQGDNGQNGVMPAFEGTLTENDVNDIFEYIKSIN</sequence>
<gene>
    <name evidence="1" type="ORF">JCM19232_585</name>
</gene>
<protein>
    <recommendedName>
        <fullName evidence="3">Cytochrome c domain-containing protein</fullName>
    </recommendedName>
</protein>